<dbReference type="Proteomes" id="UP000265566">
    <property type="component" value="Chromosome 1"/>
</dbReference>
<proteinExistence type="predicted"/>
<evidence type="ECO:0000256" key="1">
    <source>
        <dbReference type="SAM" id="MobiDB-lite"/>
    </source>
</evidence>
<dbReference type="AlphaFoldDB" id="A0A396JXY0"/>
<comment type="caution">
    <text evidence="2">The sequence shown here is derived from an EMBL/GenBank/DDBJ whole genome shotgun (WGS) entry which is preliminary data.</text>
</comment>
<name>A0A396JXY0_MEDTR</name>
<accession>A0A396JXY0</accession>
<feature type="region of interest" description="Disordered" evidence="1">
    <location>
        <begin position="75"/>
        <end position="99"/>
    </location>
</feature>
<feature type="compositionally biased region" description="Basic and acidic residues" evidence="1">
    <location>
        <begin position="84"/>
        <end position="98"/>
    </location>
</feature>
<evidence type="ECO:0000313" key="2">
    <source>
        <dbReference type="EMBL" id="RHN81123.1"/>
    </source>
</evidence>
<organism evidence="2 3">
    <name type="scientific">Medicago truncatula</name>
    <name type="common">Barrel medic</name>
    <name type="synonym">Medicago tribuloides</name>
    <dbReference type="NCBI Taxonomy" id="3880"/>
    <lineage>
        <taxon>Eukaryota</taxon>
        <taxon>Viridiplantae</taxon>
        <taxon>Streptophyta</taxon>
        <taxon>Embryophyta</taxon>
        <taxon>Tracheophyta</taxon>
        <taxon>Spermatophyta</taxon>
        <taxon>Magnoliopsida</taxon>
        <taxon>eudicotyledons</taxon>
        <taxon>Gunneridae</taxon>
        <taxon>Pentapetalae</taxon>
        <taxon>rosids</taxon>
        <taxon>fabids</taxon>
        <taxon>Fabales</taxon>
        <taxon>Fabaceae</taxon>
        <taxon>Papilionoideae</taxon>
        <taxon>50 kb inversion clade</taxon>
        <taxon>NPAAA clade</taxon>
        <taxon>Hologalegina</taxon>
        <taxon>IRL clade</taxon>
        <taxon>Trifolieae</taxon>
        <taxon>Medicago</taxon>
    </lineage>
</organism>
<evidence type="ECO:0000313" key="3">
    <source>
        <dbReference type="Proteomes" id="UP000265566"/>
    </source>
</evidence>
<dbReference type="EMBL" id="PSQE01000001">
    <property type="protein sequence ID" value="RHN81123.1"/>
    <property type="molecule type" value="Genomic_DNA"/>
</dbReference>
<protein>
    <submittedName>
        <fullName evidence="2">Uncharacterized protein</fullName>
    </submittedName>
</protein>
<sequence length="107" mass="12280">MVLRWPTCLFFMAKTYNREVVPDASHLWFLGYSCKGCLRHVKKFLCCCKGCQSKTIVHGQKILTRTVRLVLLKNHKGADQQTNSRDHTKSSPDLDTKDGNFFFSALI</sequence>
<gene>
    <name evidence="2" type="ORF">MtrunA17_Chr1g0195621</name>
</gene>
<dbReference type="Gramene" id="rna5122">
    <property type="protein sequence ID" value="RHN81123.1"/>
    <property type="gene ID" value="gene5122"/>
</dbReference>
<dbReference type="PROSITE" id="PS51257">
    <property type="entry name" value="PROKAR_LIPOPROTEIN"/>
    <property type="match status" value="1"/>
</dbReference>
<reference evidence="3" key="1">
    <citation type="journal article" date="2018" name="Nat. Plants">
        <title>Whole-genome landscape of Medicago truncatula symbiotic genes.</title>
        <authorList>
            <person name="Pecrix Y."/>
            <person name="Staton S.E."/>
            <person name="Sallet E."/>
            <person name="Lelandais-Briere C."/>
            <person name="Moreau S."/>
            <person name="Carrere S."/>
            <person name="Blein T."/>
            <person name="Jardinaud M.F."/>
            <person name="Latrasse D."/>
            <person name="Zouine M."/>
            <person name="Zahm M."/>
            <person name="Kreplak J."/>
            <person name="Mayjonade B."/>
            <person name="Satge C."/>
            <person name="Perez M."/>
            <person name="Cauet S."/>
            <person name="Marande W."/>
            <person name="Chantry-Darmon C."/>
            <person name="Lopez-Roques C."/>
            <person name="Bouchez O."/>
            <person name="Berard A."/>
            <person name="Debelle F."/>
            <person name="Munos S."/>
            <person name="Bendahmane A."/>
            <person name="Berges H."/>
            <person name="Niebel A."/>
            <person name="Buitink J."/>
            <person name="Frugier F."/>
            <person name="Benhamed M."/>
            <person name="Crespi M."/>
            <person name="Gouzy J."/>
            <person name="Gamas P."/>
        </authorList>
    </citation>
    <scope>NUCLEOTIDE SEQUENCE [LARGE SCALE GENOMIC DNA]</scope>
    <source>
        <strain evidence="3">cv. Jemalong A17</strain>
    </source>
</reference>